<evidence type="ECO:0000256" key="6">
    <source>
        <dbReference type="ARBA" id="ARBA00029447"/>
    </source>
</evidence>
<dbReference type="Pfam" id="PF00015">
    <property type="entry name" value="MCPsignal"/>
    <property type="match status" value="1"/>
</dbReference>
<dbReference type="PANTHER" id="PTHR32089:SF119">
    <property type="entry name" value="METHYL-ACCEPTING CHEMOTAXIS PROTEIN CTPL"/>
    <property type="match status" value="1"/>
</dbReference>
<sequence length="421" mass="45873">MKPFQLIRNFLILNTLVLLVMLPLLSVSWSTTAIVISVQIILGAAALWYSSQKTSQAEHLQTLVNSINHDGQIDLTYRFDDSKASIPPACLAINASLATIEHIIGEVYVSSSRLSPMADGLRDTYASMTQKATIQHAHGEDLADSINRMLAVSRELDDNLEKIYTSVEAATEAVKKTRVDTDKSQASLMSLAKNIEETSEQIETLKVDSDAISSVIDVINSIAEQTNLLALNAAIEAARAGEQGRGFAVVADEVRSLAARTSQSTQQVREVVNKIQAGTDSAHQLMLNALEETKQTVTLSEASTREVDQIESAMLNINSMSHSIHEQVKDQKTVSDEAQTSIESMVELNSDALSSSKIQAVSSNDLISLAQSIHDKLAIFKVDEAAFEHDHRNNKSRLHANTQASDTKADAQQESGDIELF</sequence>
<dbReference type="InterPro" id="IPR004090">
    <property type="entry name" value="Chemotax_Me-accpt_rcpt"/>
</dbReference>
<dbReference type="GO" id="GO:0007165">
    <property type="term" value="P:signal transduction"/>
    <property type="evidence" value="ECO:0007669"/>
    <property type="project" value="UniProtKB-KW"/>
</dbReference>
<dbReference type="OrthoDB" id="9812625at2"/>
<dbReference type="SUPFAM" id="SSF58104">
    <property type="entry name" value="Methyl-accepting chemotaxis protein (MCP) signaling domain"/>
    <property type="match status" value="1"/>
</dbReference>
<dbReference type="EMBL" id="CP013187">
    <property type="protein sequence ID" value="ALO40603.1"/>
    <property type="molecule type" value="Genomic_DNA"/>
</dbReference>
<accession>A0A0S2JX24</accession>
<dbReference type="RefSeq" id="WP_058028394.1">
    <property type="nucleotide sequence ID" value="NZ_CP013187.1"/>
</dbReference>
<reference evidence="11 12" key="1">
    <citation type="submission" date="2015-11" db="EMBL/GenBank/DDBJ databases">
        <authorList>
            <person name="Zhang Y."/>
            <person name="Guo Z."/>
        </authorList>
    </citation>
    <scope>NUCLEOTIDE SEQUENCE [LARGE SCALE GENOMIC DNA]</scope>
    <source>
        <strain evidence="11 12">KCTC 12086</strain>
    </source>
</reference>
<protein>
    <submittedName>
        <fullName evidence="11">Methyl-accepting chemotaxis sensory transducer</fullName>
    </submittedName>
</protein>
<dbReference type="PANTHER" id="PTHR32089">
    <property type="entry name" value="METHYL-ACCEPTING CHEMOTAXIS PROTEIN MCPB"/>
    <property type="match status" value="1"/>
</dbReference>
<evidence type="ECO:0000256" key="2">
    <source>
        <dbReference type="ARBA" id="ARBA00022692"/>
    </source>
</evidence>
<evidence type="ECO:0000313" key="12">
    <source>
        <dbReference type="Proteomes" id="UP000061457"/>
    </source>
</evidence>
<evidence type="ECO:0000256" key="8">
    <source>
        <dbReference type="SAM" id="MobiDB-lite"/>
    </source>
</evidence>
<keyword evidence="5 7" id="KW-0807">Transducer</keyword>
<dbReference type="Gene3D" id="1.10.287.950">
    <property type="entry name" value="Methyl-accepting chemotaxis protein"/>
    <property type="match status" value="1"/>
</dbReference>
<comment type="subcellular location">
    <subcellularLocation>
        <location evidence="1">Membrane</location>
        <topology evidence="1">Multi-pass membrane protein</topology>
    </subcellularLocation>
</comment>
<dbReference type="PROSITE" id="PS50111">
    <property type="entry name" value="CHEMOTAXIS_TRANSDUC_2"/>
    <property type="match status" value="1"/>
</dbReference>
<feature type="region of interest" description="Disordered" evidence="8">
    <location>
        <begin position="391"/>
        <end position="421"/>
    </location>
</feature>
<name>A0A0S2JX24_9GAMM</name>
<organism evidence="11 12">
    <name type="scientific">Pseudoalteromonas phenolica</name>
    <dbReference type="NCBI Taxonomy" id="161398"/>
    <lineage>
        <taxon>Bacteria</taxon>
        <taxon>Pseudomonadati</taxon>
        <taxon>Pseudomonadota</taxon>
        <taxon>Gammaproteobacteria</taxon>
        <taxon>Alteromonadales</taxon>
        <taxon>Pseudoalteromonadaceae</taxon>
        <taxon>Pseudoalteromonas</taxon>
    </lineage>
</organism>
<evidence type="ECO:0000256" key="9">
    <source>
        <dbReference type="SAM" id="Phobius"/>
    </source>
</evidence>
<dbReference type="GO" id="GO:0016020">
    <property type="term" value="C:membrane"/>
    <property type="evidence" value="ECO:0007669"/>
    <property type="project" value="UniProtKB-SubCell"/>
</dbReference>
<keyword evidence="2 9" id="KW-0812">Transmembrane</keyword>
<dbReference type="GO" id="GO:0004888">
    <property type="term" value="F:transmembrane signaling receptor activity"/>
    <property type="evidence" value="ECO:0007669"/>
    <property type="project" value="InterPro"/>
</dbReference>
<evidence type="ECO:0000256" key="7">
    <source>
        <dbReference type="PROSITE-ProRule" id="PRU00284"/>
    </source>
</evidence>
<dbReference type="SMART" id="SM00283">
    <property type="entry name" value="MA"/>
    <property type="match status" value="1"/>
</dbReference>
<dbReference type="AlphaFoldDB" id="A0A0S2JX24"/>
<evidence type="ECO:0000313" key="11">
    <source>
        <dbReference type="EMBL" id="ALO40603.1"/>
    </source>
</evidence>
<keyword evidence="4 9" id="KW-0472">Membrane</keyword>
<dbReference type="PATRIC" id="fig|161398.10.peg.75"/>
<evidence type="ECO:0000259" key="10">
    <source>
        <dbReference type="PROSITE" id="PS50111"/>
    </source>
</evidence>
<dbReference type="GO" id="GO:0006935">
    <property type="term" value="P:chemotaxis"/>
    <property type="evidence" value="ECO:0007669"/>
    <property type="project" value="InterPro"/>
</dbReference>
<feature type="compositionally biased region" description="Polar residues" evidence="8">
    <location>
        <begin position="399"/>
        <end position="415"/>
    </location>
</feature>
<evidence type="ECO:0000256" key="5">
    <source>
        <dbReference type="ARBA" id="ARBA00023224"/>
    </source>
</evidence>
<dbReference type="Proteomes" id="UP000061457">
    <property type="component" value="Chromosome I"/>
</dbReference>
<feature type="domain" description="Methyl-accepting transducer" evidence="10">
    <location>
        <begin position="110"/>
        <end position="346"/>
    </location>
</feature>
<comment type="similarity">
    <text evidence="6">Belongs to the methyl-accepting chemotaxis (MCP) protein family.</text>
</comment>
<proteinExistence type="inferred from homology"/>
<keyword evidence="12" id="KW-1185">Reference proteome</keyword>
<keyword evidence="3 9" id="KW-1133">Transmembrane helix</keyword>
<evidence type="ECO:0000256" key="1">
    <source>
        <dbReference type="ARBA" id="ARBA00004141"/>
    </source>
</evidence>
<dbReference type="KEGG" id="pphe:PP2015_74"/>
<feature type="transmembrane region" description="Helical" evidence="9">
    <location>
        <begin position="7"/>
        <end position="25"/>
    </location>
</feature>
<dbReference type="InterPro" id="IPR004089">
    <property type="entry name" value="MCPsignal_dom"/>
</dbReference>
<dbReference type="STRING" id="161398.PP2015_74"/>
<dbReference type="PRINTS" id="PR00260">
    <property type="entry name" value="CHEMTRNSDUCR"/>
</dbReference>
<evidence type="ECO:0000256" key="3">
    <source>
        <dbReference type="ARBA" id="ARBA00022989"/>
    </source>
</evidence>
<gene>
    <name evidence="11" type="ORF">PP2015_74</name>
</gene>
<evidence type="ECO:0000256" key="4">
    <source>
        <dbReference type="ARBA" id="ARBA00023136"/>
    </source>
</evidence>